<keyword evidence="5" id="KW-0698">rRNA processing</keyword>
<dbReference type="GO" id="GO:0005730">
    <property type="term" value="C:nucleolus"/>
    <property type="evidence" value="ECO:0007669"/>
    <property type="project" value="UniProtKB-SubCell"/>
</dbReference>
<organism evidence="12 13">
    <name type="scientific">Linum tenue</name>
    <dbReference type="NCBI Taxonomy" id="586396"/>
    <lineage>
        <taxon>Eukaryota</taxon>
        <taxon>Viridiplantae</taxon>
        <taxon>Streptophyta</taxon>
        <taxon>Embryophyta</taxon>
        <taxon>Tracheophyta</taxon>
        <taxon>Spermatophyta</taxon>
        <taxon>Magnoliopsida</taxon>
        <taxon>eudicotyledons</taxon>
        <taxon>Gunneridae</taxon>
        <taxon>Pentapetalae</taxon>
        <taxon>rosids</taxon>
        <taxon>fabids</taxon>
        <taxon>Malpighiales</taxon>
        <taxon>Linaceae</taxon>
        <taxon>Linum</taxon>
    </lineage>
</organism>
<dbReference type="AlphaFoldDB" id="A0AAV0HKY4"/>
<keyword evidence="7" id="KW-0694">RNA-binding</keyword>
<keyword evidence="13" id="KW-1185">Reference proteome</keyword>
<dbReference type="GO" id="GO:0016075">
    <property type="term" value="P:rRNA catabolic process"/>
    <property type="evidence" value="ECO:0007669"/>
    <property type="project" value="TreeGrafter"/>
</dbReference>
<evidence type="ECO:0000259" key="11">
    <source>
        <dbReference type="Pfam" id="PF03725"/>
    </source>
</evidence>
<comment type="caution">
    <text evidence="12">The sequence shown here is derived from an EMBL/GenBank/DDBJ whole genome shotgun (WGS) entry which is preliminary data.</text>
</comment>
<keyword evidence="4" id="KW-0963">Cytoplasm</keyword>
<feature type="domain" description="Exoribonuclease phosphorolytic" evidence="10">
    <location>
        <begin position="46"/>
        <end position="178"/>
    </location>
</feature>
<dbReference type="EMBL" id="CAMGYJ010000002">
    <property type="protein sequence ID" value="CAI0385966.1"/>
    <property type="molecule type" value="Genomic_DNA"/>
</dbReference>
<comment type="subcellular location">
    <subcellularLocation>
        <location evidence="1">Cytoplasm</location>
    </subcellularLocation>
    <subcellularLocation>
        <location evidence="2">Nucleus</location>
        <location evidence="2">Nucleolus</location>
    </subcellularLocation>
</comment>
<dbReference type="Proteomes" id="UP001154282">
    <property type="component" value="Unassembled WGS sequence"/>
</dbReference>
<dbReference type="GO" id="GO:0000176">
    <property type="term" value="C:nuclear exosome (RNase complex)"/>
    <property type="evidence" value="ECO:0007669"/>
    <property type="project" value="TreeGrafter"/>
</dbReference>
<reference evidence="12" key="1">
    <citation type="submission" date="2022-08" db="EMBL/GenBank/DDBJ databases">
        <authorList>
            <person name="Gutierrez-Valencia J."/>
        </authorList>
    </citation>
    <scope>NUCLEOTIDE SEQUENCE</scope>
</reference>
<sequence length="333" mass="35931">MGLLDSSGDLSAEMEVDAFRRLFPLRYYERHLAESIRPDGRPLGRARDTTVALGAVSSADGSALAKIGSTTMLAAIKMEVMTPSAESPDEGCIAIEFHMPPICSPIVRPGRPAEAAVVVSKQLSDTILSSGMIDLKELALVSGKAAWMAYLDIYCLDADGALFDAALLSAVAAFSHCKHLSPFLIVPTSYTLLLSLIHVSARYSLAVQIPVVSVNDKGKIVAFTEEGDGRKLEKEAVNKEKIKLTLGSIPFSLTCALHKKYILADPTSEEESIMETLVTVVMDSSDRLVSFYKPGGPALAYTSLVTDCVALTRHRMKELEKILDEAFSGMEVD</sequence>
<dbReference type="InterPro" id="IPR001247">
    <property type="entry name" value="ExoRNase_PH_dom1"/>
</dbReference>
<dbReference type="InterPro" id="IPR020568">
    <property type="entry name" value="Ribosomal_Su5_D2-typ_SF"/>
</dbReference>
<dbReference type="InterPro" id="IPR033196">
    <property type="entry name" value="Rrp43"/>
</dbReference>
<dbReference type="Pfam" id="PF01138">
    <property type="entry name" value="RNase_PH"/>
    <property type="match status" value="1"/>
</dbReference>
<evidence type="ECO:0000256" key="5">
    <source>
        <dbReference type="ARBA" id="ARBA00022552"/>
    </source>
</evidence>
<dbReference type="InterPro" id="IPR015847">
    <property type="entry name" value="ExoRNase_PH_dom2"/>
</dbReference>
<dbReference type="Gene3D" id="3.30.230.70">
    <property type="entry name" value="GHMP Kinase, N-terminal domain"/>
    <property type="match status" value="1"/>
</dbReference>
<evidence type="ECO:0000256" key="6">
    <source>
        <dbReference type="ARBA" id="ARBA00022835"/>
    </source>
</evidence>
<evidence type="ECO:0000256" key="9">
    <source>
        <dbReference type="ARBA" id="ARBA00030617"/>
    </source>
</evidence>
<dbReference type="SUPFAM" id="SSF54211">
    <property type="entry name" value="Ribosomal protein S5 domain 2-like"/>
    <property type="match status" value="1"/>
</dbReference>
<evidence type="ECO:0000256" key="3">
    <source>
        <dbReference type="ARBA" id="ARBA00006678"/>
    </source>
</evidence>
<dbReference type="SUPFAM" id="SSF55666">
    <property type="entry name" value="Ribonuclease PH domain 2-like"/>
    <property type="match status" value="1"/>
</dbReference>
<feature type="domain" description="Exoribonuclease phosphorolytic" evidence="11">
    <location>
        <begin position="249"/>
        <end position="298"/>
    </location>
</feature>
<accession>A0AAV0HKY4</accession>
<comment type="similarity">
    <text evidence="3">Belongs to the RNase PH family.</text>
</comment>
<dbReference type="GO" id="GO:0071035">
    <property type="term" value="P:nuclear polyadenylation-dependent rRNA catabolic process"/>
    <property type="evidence" value="ECO:0007669"/>
    <property type="project" value="TreeGrafter"/>
</dbReference>
<evidence type="ECO:0000256" key="8">
    <source>
        <dbReference type="ARBA" id="ARBA00023242"/>
    </source>
</evidence>
<evidence type="ECO:0000313" key="13">
    <source>
        <dbReference type="Proteomes" id="UP001154282"/>
    </source>
</evidence>
<dbReference type="PANTHER" id="PTHR11097">
    <property type="entry name" value="EXOSOME COMPLEX EXONUCLEASE RIBOSOMAL RNA PROCESSING PROTEIN"/>
    <property type="match status" value="1"/>
</dbReference>
<dbReference type="GO" id="GO:0071028">
    <property type="term" value="P:nuclear mRNA surveillance"/>
    <property type="evidence" value="ECO:0007669"/>
    <property type="project" value="TreeGrafter"/>
</dbReference>
<dbReference type="InterPro" id="IPR027408">
    <property type="entry name" value="PNPase/RNase_PH_dom_sf"/>
</dbReference>
<evidence type="ECO:0000256" key="1">
    <source>
        <dbReference type="ARBA" id="ARBA00004496"/>
    </source>
</evidence>
<dbReference type="GO" id="GO:0035925">
    <property type="term" value="F:mRNA 3'-UTR AU-rich region binding"/>
    <property type="evidence" value="ECO:0007669"/>
    <property type="project" value="TreeGrafter"/>
</dbReference>
<evidence type="ECO:0000259" key="10">
    <source>
        <dbReference type="Pfam" id="PF01138"/>
    </source>
</evidence>
<dbReference type="GO" id="GO:0000177">
    <property type="term" value="C:cytoplasmic exosome (RNase complex)"/>
    <property type="evidence" value="ECO:0007669"/>
    <property type="project" value="TreeGrafter"/>
</dbReference>
<dbReference type="GO" id="GO:0034473">
    <property type="term" value="P:U1 snRNA 3'-end processing"/>
    <property type="evidence" value="ECO:0007669"/>
    <property type="project" value="TreeGrafter"/>
</dbReference>
<protein>
    <recommendedName>
        <fullName evidence="9">Ribosomal RNA-processing protein 43</fullName>
    </recommendedName>
</protein>
<keyword evidence="8" id="KW-0539">Nucleus</keyword>
<evidence type="ECO:0000256" key="2">
    <source>
        <dbReference type="ARBA" id="ARBA00004604"/>
    </source>
</evidence>
<dbReference type="GO" id="GO:0034475">
    <property type="term" value="P:U4 snRNA 3'-end processing"/>
    <property type="evidence" value="ECO:0007669"/>
    <property type="project" value="TreeGrafter"/>
</dbReference>
<dbReference type="GO" id="GO:0034476">
    <property type="term" value="P:U5 snRNA 3'-end processing"/>
    <property type="evidence" value="ECO:0007669"/>
    <property type="project" value="TreeGrafter"/>
</dbReference>
<dbReference type="CDD" id="cd11369">
    <property type="entry name" value="RNase_PH_RRP43"/>
    <property type="match status" value="1"/>
</dbReference>
<dbReference type="GO" id="GO:0071038">
    <property type="term" value="P:TRAMP-dependent tRNA surveillance pathway"/>
    <property type="evidence" value="ECO:0007669"/>
    <property type="project" value="TreeGrafter"/>
</dbReference>
<evidence type="ECO:0000256" key="7">
    <source>
        <dbReference type="ARBA" id="ARBA00022884"/>
    </source>
</evidence>
<gene>
    <name evidence="12" type="ORF">LITE_LOCUS4961</name>
</gene>
<dbReference type="InterPro" id="IPR036345">
    <property type="entry name" value="ExoRNase_PH_dom2_sf"/>
</dbReference>
<evidence type="ECO:0000313" key="12">
    <source>
        <dbReference type="EMBL" id="CAI0385966.1"/>
    </source>
</evidence>
<dbReference type="InterPro" id="IPR050590">
    <property type="entry name" value="Exosome_comp_Rrp42_subfam"/>
</dbReference>
<dbReference type="Pfam" id="PF03725">
    <property type="entry name" value="RNase_PH_C"/>
    <property type="match status" value="1"/>
</dbReference>
<keyword evidence="6" id="KW-0271">Exosome</keyword>
<dbReference type="GO" id="GO:0000467">
    <property type="term" value="P:exonucleolytic trimming to generate mature 3'-end of 5.8S rRNA from tricistronic rRNA transcript (SSU-rRNA, 5.8S rRNA, LSU-rRNA)"/>
    <property type="evidence" value="ECO:0007669"/>
    <property type="project" value="TreeGrafter"/>
</dbReference>
<evidence type="ECO:0000256" key="4">
    <source>
        <dbReference type="ARBA" id="ARBA00022490"/>
    </source>
</evidence>
<name>A0AAV0HKY4_9ROSI</name>
<dbReference type="PANTHER" id="PTHR11097:SF9">
    <property type="entry name" value="EXOSOME COMPLEX COMPONENT RRP43"/>
    <property type="match status" value="1"/>
</dbReference>
<proteinExistence type="inferred from homology"/>